<comment type="cofactor">
    <cofactor evidence="1 6 7">
        <name>pyridoxal 5'-phosphate</name>
        <dbReference type="ChEBI" id="CHEBI:597326"/>
    </cofactor>
</comment>
<comment type="caution">
    <text evidence="8">The sequence shown here is derived from an EMBL/GenBank/DDBJ whole genome shotgun (WGS) entry which is preliminary data.</text>
</comment>
<keyword evidence="3" id="KW-0210">Decarboxylase</keyword>
<dbReference type="GO" id="GO:0019752">
    <property type="term" value="P:carboxylic acid metabolic process"/>
    <property type="evidence" value="ECO:0007669"/>
    <property type="project" value="InterPro"/>
</dbReference>
<dbReference type="PROSITE" id="PS00392">
    <property type="entry name" value="DDC_GAD_HDC_YDC"/>
    <property type="match status" value="1"/>
</dbReference>
<dbReference type="SUPFAM" id="SSF53383">
    <property type="entry name" value="PLP-dependent transferases"/>
    <property type="match status" value="1"/>
</dbReference>
<accession>A0A2N0VE20</accession>
<evidence type="ECO:0000313" key="8">
    <source>
        <dbReference type="EMBL" id="PKD42441.1"/>
    </source>
</evidence>
<evidence type="ECO:0000256" key="2">
    <source>
        <dbReference type="ARBA" id="ARBA00009533"/>
    </source>
</evidence>
<dbReference type="Pfam" id="PF00282">
    <property type="entry name" value="Pyridoxal_deC"/>
    <property type="match status" value="1"/>
</dbReference>
<evidence type="ECO:0000256" key="4">
    <source>
        <dbReference type="ARBA" id="ARBA00022898"/>
    </source>
</evidence>
<dbReference type="Gene3D" id="1.20.1340.10">
    <property type="entry name" value="dopa decarboxylase, N-terminal domain"/>
    <property type="match status" value="1"/>
</dbReference>
<dbReference type="RefSeq" id="WP_101074125.1">
    <property type="nucleotide sequence ID" value="NZ_PISP01000006.1"/>
</dbReference>
<dbReference type="AlphaFoldDB" id="A0A2N0VE20"/>
<keyword evidence="9" id="KW-1185">Reference proteome</keyword>
<keyword evidence="5 7" id="KW-0456">Lyase</keyword>
<dbReference type="PANTHER" id="PTHR11999">
    <property type="entry name" value="GROUP II PYRIDOXAL-5-PHOSPHATE DECARBOXYLASE"/>
    <property type="match status" value="1"/>
</dbReference>
<keyword evidence="4 6" id="KW-0663">Pyridoxal phosphate</keyword>
<sequence length="476" mass="52954">MNLDFTPKELASYIKKAGELVREIYEEKLDRHVFPGKTPKDVQALFDEPLPEQGLNVEALLEKVRSDVIGSATMNIGPHYYGYITGGGNQVAILAEMISASLNQNNLKWHSSPISTELEKLVVNWVSQFIGYSDQVAGAILDGGSTANFNCLAVARKNMSPENLSAEGMYGMKPMTIYVSEEGHSSFDKAVDALGIGLNNLRKIPVNDQFQIRPDLLRQQIKKDRKDGLNPICVIGIAGTTNSGAVDNLGVLSDVAKEEKMWYHVDAAYGGPAAKLPSVQHLFDGIEEADSVVVNPHKWLYVPFEAACILVKEPEKLRRTFSLIPDYLRSNEDEGGRTDLMEYQLPLTKSFKSLKVWMTLKAFGSKRLRETIQGDIENAQYLQSLIEKSDDFEMLAPVPLSIACFQYAPAGLSEEETDELNRKLAHAIEQDGRIFLTATKIRGKTALRTCFINPRTTKKDVEWIPEVIRDLAGKVD</sequence>
<dbReference type="PRINTS" id="PR00800">
    <property type="entry name" value="YHDCRBOXLASE"/>
</dbReference>
<dbReference type="Proteomes" id="UP000233398">
    <property type="component" value="Unassembled WGS sequence"/>
</dbReference>
<comment type="similarity">
    <text evidence="2 7">Belongs to the group II decarboxylase family.</text>
</comment>
<dbReference type="InterPro" id="IPR015424">
    <property type="entry name" value="PyrdxlP-dep_Trfase"/>
</dbReference>
<dbReference type="InterPro" id="IPR010977">
    <property type="entry name" value="Aromatic_deC"/>
</dbReference>
<dbReference type="GO" id="GO:0016831">
    <property type="term" value="F:carboxy-lyase activity"/>
    <property type="evidence" value="ECO:0007669"/>
    <property type="project" value="UniProtKB-KW"/>
</dbReference>
<evidence type="ECO:0000256" key="1">
    <source>
        <dbReference type="ARBA" id="ARBA00001933"/>
    </source>
</evidence>
<dbReference type="InterPro" id="IPR002129">
    <property type="entry name" value="PyrdxlP-dep_de-COase"/>
</dbReference>
<evidence type="ECO:0000256" key="6">
    <source>
        <dbReference type="PIRSR" id="PIRSR602129-50"/>
    </source>
</evidence>
<evidence type="ECO:0000256" key="3">
    <source>
        <dbReference type="ARBA" id="ARBA00022793"/>
    </source>
</evidence>
<organism evidence="8 9">
    <name type="scientific">Rhodohalobacter barkolensis</name>
    <dbReference type="NCBI Taxonomy" id="2053187"/>
    <lineage>
        <taxon>Bacteria</taxon>
        <taxon>Pseudomonadati</taxon>
        <taxon>Balneolota</taxon>
        <taxon>Balneolia</taxon>
        <taxon>Balneolales</taxon>
        <taxon>Balneolaceae</taxon>
        <taxon>Rhodohalobacter</taxon>
    </lineage>
</organism>
<dbReference type="EMBL" id="PISP01000006">
    <property type="protein sequence ID" value="PKD42441.1"/>
    <property type="molecule type" value="Genomic_DNA"/>
</dbReference>
<dbReference type="InterPro" id="IPR015421">
    <property type="entry name" value="PyrdxlP-dep_Trfase_major"/>
</dbReference>
<dbReference type="Gene3D" id="3.40.640.10">
    <property type="entry name" value="Type I PLP-dependent aspartate aminotransferase-like (Major domain)"/>
    <property type="match status" value="1"/>
</dbReference>
<evidence type="ECO:0000313" key="9">
    <source>
        <dbReference type="Proteomes" id="UP000233398"/>
    </source>
</evidence>
<feature type="modified residue" description="N6-(pyridoxal phosphate)lysine" evidence="6">
    <location>
        <position position="298"/>
    </location>
</feature>
<dbReference type="OrthoDB" id="9803665at2"/>
<dbReference type="InterPro" id="IPR015422">
    <property type="entry name" value="PyrdxlP-dep_Trfase_small"/>
</dbReference>
<name>A0A2N0VE20_9BACT</name>
<protein>
    <submittedName>
        <fullName evidence="8">Pyridoxal-dependent decarboxylase</fullName>
    </submittedName>
</protein>
<reference evidence="8 9" key="1">
    <citation type="submission" date="2017-11" db="EMBL/GenBank/DDBJ databases">
        <title>Rhodohalobacter 15182 sp. nov., isolated from a salt lake.</title>
        <authorList>
            <person name="Han S."/>
        </authorList>
    </citation>
    <scope>NUCLEOTIDE SEQUENCE [LARGE SCALE GENOMIC DNA]</scope>
    <source>
        <strain evidence="8 9">15182</strain>
    </source>
</reference>
<gene>
    <name evidence="8" type="ORF">CWD77_13565</name>
</gene>
<dbReference type="GO" id="GO:0006520">
    <property type="term" value="P:amino acid metabolic process"/>
    <property type="evidence" value="ECO:0007669"/>
    <property type="project" value="InterPro"/>
</dbReference>
<dbReference type="InterPro" id="IPR021115">
    <property type="entry name" value="Pyridoxal-P_BS"/>
</dbReference>
<evidence type="ECO:0000256" key="7">
    <source>
        <dbReference type="RuleBase" id="RU000382"/>
    </source>
</evidence>
<dbReference type="Gene3D" id="3.90.1150.10">
    <property type="entry name" value="Aspartate Aminotransferase, domain 1"/>
    <property type="match status" value="1"/>
</dbReference>
<dbReference type="PANTHER" id="PTHR11999:SF70">
    <property type="entry name" value="MIP05841P"/>
    <property type="match status" value="1"/>
</dbReference>
<proteinExistence type="inferred from homology"/>
<dbReference type="GO" id="GO:0030170">
    <property type="term" value="F:pyridoxal phosphate binding"/>
    <property type="evidence" value="ECO:0007669"/>
    <property type="project" value="InterPro"/>
</dbReference>
<evidence type="ECO:0000256" key="5">
    <source>
        <dbReference type="ARBA" id="ARBA00023239"/>
    </source>
</evidence>